<keyword evidence="5" id="KW-1185">Reference proteome</keyword>
<dbReference type="RefSeq" id="WP_345376636.1">
    <property type="nucleotide sequence ID" value="NZ_BAABLM010000006.1"/>
</dbReference>
<dbReference type="PANTHER" id="PTHR44169:SF6">
    <property type="entry name" value="NADPH-DEPENDENT 1-ACYLDIHYDROXYACETONE PHOSPHATE REDUCTASE"/>
    <property type="match status" value="1"/>
</dbReference>
<dbReference type="NCBIfam" id="NF006119">
    <property type="entry name" value="PRK08264.1-5"/>
    <property type="match status" value="1"/>
</dbReference>
<proteinExistence type="inferred from homology"/>
<dbReference type="EMBL" id="BAABLM010000006">
    <property type="protein sequence ID" value="GAA4681780.1"/>
    <property type="molecule type" value="Genomic_DNA"/>
</dbReference>
<dbReference type="Proteomes" id="UP001501295">
    <property type="component" value="Unassembled WGS sequence"/>
</dbReference>
<comment type="caution">
    <text evidence="4">The sequence shown here is derived from an EMBL/GenBank/DDBJ whole genome shotgun (WGS) entry which is preliminary data.</text>
</comment>
<evidence type="ECO:0000313" key="4">
    <source>
        <dbReference type="EMBL" id="GAA4681780.1"/>
    </source>
</evidence>
<dbReference type="PROSITE" id="PS00061">
    <property type="entry name" value="ADH_SHORT"/>
    <property type="match status" value="1"/>
</dbReference>
<dbReference type="InterPro" id="IPR002347">
    <property type="entry name" value="SDR_fam"/>
</dbReference>
<dbReference type="Pfam" id="PF00106">
    <property type="entry name" value="adh_short"/>
    <property type="match status" value="1"/>
</dbReference>
<evidence type="ECO:0000313" key="5">
    <source>
        <dbReference type="Proteomes" id="UP001501295"/>
    </source>
</evidence>
<evidence type="ECO:0000256" key="2">
    <source>
        <dbReference type="ARBA" id="ARBA00023002"/>
    </source>
</evidence>
<comment type="similarity">
    <text evidence="1 3">Belongs to the short-chain dehydrogenases/reductases (SDR) family.</text>
</comment>
<dbReference type="Gene3D" id="3.40.50.720">
    <property type="entry name" value="NAD(P)-binding Rossmann-like Domain"/>
    <property type="match status" value="1"/>
</dbReference>
<gene>
    <name evidence="4" type="ORF">GCM10025780_28960</name>
</gene>
<dbReference type="InterPro" id="IPR020904">
    <property type="entry name" value="Sc_DH/Rdtase_CS"/>
</dbReference>
<sequence>MKIAGSTALVTGANRGLGVAFVAELLARGAKRVYCAAREPLEYDDARLVPLRLDVTDPEQVAAAAAQAPDVDLLVNNAGIMLLAPLVGAPTLDDARREMEVNYFGTLSMVRAFAPVLRANGGGAVVNMLSVASWFTPPASGSYGASKSAAWALTNGVRVELRGQGTQVVGVHAGFIDTDMARKIKVKISPETVAEQTFDGVEAGAEEVLADAQSREVKQSLPRDLELLYPAIQARWDARATPRATP</sequence>
<dbReference type="SUPFAM" id="SSF51735">
    <property type="entry name" value="NAD(P)-binding Rossmann-fold domains"/>
    <property type="match status" value="1"/>
</dbReference>
<dbReference type="PRINTS" id="PR00081">
    <property type="entry name" value="GDHRDH"/>
</dbReference>
<reference evidence="5" key="1">
    <citation type="journal article" date="2019" name="Int. J. Syst. Evol. Microbiol.">
        <title>The Global Catalogue of Microorganisms (GCM) 10K type strain sequencing project: providing services to taxonomists for standard genome sequencing and annotation.</title>
        <authorList>
            <consortium name="The Broad Institute Genomics Platform"/>
            <consortium name="The Broad Institute Genome Sequencing Center for Infectious Disease"/>
            <person name="Wu L."/>
            <person name="Ma J."/>
        </authorList>
    </citation>
    <scope>NUCLEOTIDE SEQUENCE [LARGE SCALE GENOMIC DNA]</scope>
    <source>
        <strain evidence="5">JCM 18956</strain>
    </source>
</reference>
<dbReference type="PANTHER" id="PTHR44169">
    <property type="entry name" value="NADPH-DEPENDENT 1-ACYLDIHYDROXYACETONE PHOSPHATE REDUCTASE"/>
    <property type="match status" value="1"/>
</dbReference>
<dbReference type="PRINTS" id="PR00080">
    <property type="entry name" value="SDRFAMILY"/>
</dbReference>
<protein>
    <submittedName>
        <fullName evidence="4">SDR family oxidoreductase</fullName>
    </submittedName>
</protein>
<accession>A0ABP8W585</accession>
<evidence type="ECO:0000256" key="1">
    <source>
        <dbReference type="ARBA" id="ARBA00006484"/>
    </source>
</evidence>
<dbReference type="InterPro" id="IPR036291">
    <property type="entry name" value="NAD(P)-bd_dom_sf"/>
</dbReference>
<evidence type="ECO:0000256" key="3">
    <source>
        <dbReference type="RuleBase" id="RU000363"/>
    </source>
</evidence>
<organism evidence="4 5">
    <name type="scientific">Frondihabitans cladoniiphilus</name>
    <dbReference type="NCBI Taxonomy" id="715785"/>
    <lineage>
        <taxon>Bacteria</taxon>
        <taxon>Bacillati</taxon>
        <taxon>Actinomycetota</taxon>
        <taxon>Actinomycetes</taxon>
        <taxon>Micrococcales</taxon>
        <taxon>Microbacteriaceae</taxon>
        <taxon>Frondihabitans</taxon>
    </lineage>
</organism>
<name>A0ABP8W585_9MICO</name>
<keyword evidence="2" id="KW-0560">Oxidoreductase</keyword>